<evidence type="ECO:0000313" key="3">
    <source>
        <dbReference type="Proteomes" id="UP001140513"/>
    </source>
</evidence>
<sequence>MYFNAHTIFFATLSLATTLISAHGKVAAVAGDAGGNGTAIGIQGGIVPGPGKNKVTEVDTTVFGKTQIASNGLGKTQGQGQNKAAMVAATMDQSGATLPQVSDGGNITGTFHVVTTDGAGPVKAMIDPTATGQFADGVQANVVTDVPGNRGNIKPNGNVPRGLSYWALRARGLVKRASNVNMDFPINIAVPAGTTCSGTVAGQQNVCFMKIANSNNAGPFGGVIAFQMAGSGAATGNTTAAGRTAGATAGTAGTASTASTKGTKVAKGATAKRFVA</sequence>
<evidence type="ECO:0000256" key="1">
    <source>
        <dbReference type="SAM" id="SignalP"/>
    </source>
</evidence>
<comment type="caution">
    <text evidence="2">The sequence shown here is derived from an EMBL/GenBank/DDBJ whole genome shotgun (WGS) entry which is preliminary data.</text>
</comment>
<organism evidence="2 3">
    <name type="scientific">Didymosphaeria variabile</name>
    <dbReference type="NCBI Taxonomy" id="1932322"/>
    <lineage>
        <taxon>Eukaryota</taxon>
        <taxon>Fungi</taxon>
        <taxon>Dikarya</taxon>
        <taxon>Ascomycota</taxon>
        <taxon>Pezizomycotina</taxon>
        <taxon>Dothideomycetes</taxon>
        <taxon>Pleosporomycetidae</taxon>
        <taxon>Pleosporales</taxon>
        <taxon>Massarineae</taxon>
        <taxon>Didymosphaeriaceae</taxon>
        <taxon>Didymosphaeria</taxon>
    </lineage>
</organism>
<evidence type="ECO:0008006" key="4">
    <source>
        <dbReference type="Google" id="ProtNLM"/>
    </source>
</evidence>
<dbReference type="EMBL" id="JAPEUX010000007">
    <property type="protein sequence ID" value="KAJ4348471.1"/>
    <property type="molecule type" value="Genomic_DNA"/>
</dbReference>
<dbReference type="InterPro" id="IPR021476">
    <property type="entry name" value="Egh16-like"/>
</dbReference>
<feature type="chain" id="PRO_5040717734" description="Cell surface protein" evidence="1">
    <location>
        <begin position="23"/>
        <end position="276"/>
    </location>
</feature>
<dbReference type="Proteomes" id="UP001140513">
    <property type="component" value="Unassembled WGS sequence"/>
</dbReference>
<reference evidence="2" key="1">
    <citation type="submission" date="2022-10" db="EMBL/GenBank/DDBJ databases">
        <title>Tapping the CABI collections for fungal endophytes: first genome assemblies for Collariella, Neodidymelliopsis, Ascochyta clinopodiicola, Didymella pomorum, Didymosphaeria variabile, Neocosmospora piperis and Neocucurbitaria cava.</title>
        <authorList>
            <person name="Hill R."/>
        </authorList>
    </citation>
    <scope>NUCLEOTIDE SEQUENCE</scope>
    <source>
        <strain evidence="2">IMI 356815</strain>
    </source>
</reference>
<proteinExistence type="predicted"/>
<accession>A0A9W8XFV7</accession>
<keyword evidence="3" id="KW-1185">Reference proteome</keyword>
<protein>
    <recommendedName>
        <fullName evidence="4">Cell surface protein</fullName>
    </recommendedName>
</protein>
<feature type="signal peptide" evidence="1">
    <location>
        <begin position="1"/>
        <end position="22"/>
    </location>
</feature>
<dbReference type="OrthoDB" id="5418436at2759"/>
<gene>
    <name evidence="2" type="ORF">N0V89_009846</name>
</gene>
<name>A0A9W8XFV7_9PLEO</name>
<dbReference type="PANTHER" id="PTHR34618">
    <property type="entry name" value="SURFACE PROTEIN MAS1, PUTATIVE-RELATED"/>
    <property type="match status" value="1"/>
</dbReference>
<dbReference type="PANTHER" id="PTHR34618:SF4">
    <property type="entry name" value="CAS1"/>
    <property type="match status" value="1"/>
</dbReference>
<dbReference type="AlphaFoldDB" id="A0A9W8XFV7"/>
<dbReference type="GeneID" id="80913376"/>
<dbReference type="RefSeq" id="XP_056067859.1">
    <property type="nucleotide sequence ID" value="XM_056218594.1"/>
</dbReference>
<dbReference type="Pfam" id="PF11327">
    <property type="entry name" value="Egh16-like"/>
    <property type="match status" value="1"/>
</dbReference>
<evidence type="ECO:0000313" key="2">
    <source>
        <dbReference type="EMBL" id="KAJ4348471.1"/>
    </source>
</evidence>
<keyword evidence="1" id="KW-0732">Signal</keyword>